<dbReference type="EMBL" id="JARJBC010000015">
    <property type="protein sequence ID" value="MDF3292005.1"/>
    <property type="molecule type" value="Genomic_DNA"/>
</dbReference>
<gene>
    <name evidence="1" type="ORF">P3G67_22800</name>
</gene>
<comment type="caution">
    <text evidence="1">The sequence shown here is derived from an EMBL/GenBank/DDBJ whole genome shotgun (WGS) entry which is preliminary data.</text>
</comment>
<protein>
    <submittedName>
        <fullName evidence="1">Uncharacterized protein</fullName>
    </submittedName>
</protein>
<name>A0ABT5ZQA6_9ACTN</name>
<evidence type="ECO:0000313" key="1">
    <source>
        <dbReference type="EMBL" id="MDF3292005.1"/>
    </source>
</evidence>
<evidence type="ECO:0000313" key="2">
    <source>
        <dbReference type="Proteomes" id="UP001216579"/>
    </source>
</evidence>
<reference evidence="1 2" key="1">
    <citation type="submission" date="2023-03" db="EMBL/GenBank/DDBJ databases">
        <title>Draft genome sequence of Streptomyces sp. RB6PN23 isolated from peat swamp forest in Thailand.</title>
        <authorList>
            <person name="Klaysubun C."/>
            <person name="Duangmal K."/>
        </authorList>
    </citation>
    <scope>NUCLEOTIDE SEQUENCE [LARGE SCALE GENOMIC DNA]</scope>
    <source>
        <strain evidence="1 2">RB6PN23</strain>
    </source>
</reference>
<sequence length="74" mass="8024">MGEEYDLEVGRVMLDTTLDRVGVVLGWNAGTVSLRPAGSGDPWKARLADVCPAGPMDELRAKVAEINARRAWGR</sequence>
<organism evidence="1 2">
    <name type="scientific">Streptomyces silvisoli</name>
    <dbReference type="NCBI Taxonomy" id="3034235"/>
    <lineage>
        <taxon>Bacteria</taxon>
        <taxon>Bacillati</taxon>
        <taxon>Actinomycetota</taxon>
        <taxon>Actinomycetes</taxon>
        <taxon>Kitasatosporales</taxon>
        <taxon>Streptomycetaceae</taxon>
        <taxon>Streptomyces</taxon>
    </lineage>
</organism>
<dbReference type="Proteomes" id="UP001216579">
    <property type="component" value="Unassembled WGS sequence"/>
</dbReference>
<keyword evidence="2" id="KW-1185">Reference proteome</keyword>
<proteinExistence type="predicted"/>
<accession>A0ABT5ZQA6</accession>